<name>A0A0R1U0K5_9LACO</name>
<comment type="caution">
    <text evidence="1">The sequence shown here is derived from an EMBL/GenBank/DDBJ whole genome shotgun (WGS) entry which is preliminary data.</text>
</comment>
<proteinExistence type="predicted"/>
<dbReference type="PATRIC" id="fig|1423783.4.peg.1469"/>
<gene>
    <name evidence="1" type="ORF">FC50_GL001427</name>
</gene>
<dbReference type="EMBL" id="AZFJ01000049">
    <property type="protein sequence ID" value="KRL86020.1"/>
    <property type="molecule type" value="Genomic_DNA"/>
</dbReference>
<reference evidence="1 2" key="1">
    <citation type="journal article" date="2015" name="Genome Announc.">
        <title>Expanding the biotechnology potential of lactobacilli through comparative genomics of 213 strains and associated genera.</title>
        <authorList>
            <person name="Sun Z."/>
            <person name="Harris H.M."/>
            <person name="McCann A."/>
            <person name="Guo C."/>
            <person name="Argimon S."/>
            <person name="Zhang W."/>
            <person name="Yang X."/>
            <person name="Jeffery I.B."/>
            <person name="Cooney J.C."/>
            <person name="Kagawa T.F."/>
            <person name="Liu W."/>
            <person name="Song Y."/>
            <person name="Salvetti E."/>
            <person name="Wrobel A."/>
            <person name="Rasinkangas P."/>
            <person name="Parkhill J."/>
            <person name="Rea M.C."/>
            <person name="O'Sullivan O."/>
            <person name="Ritari J."/>
            <person name="Douillard F.P."/>
            <person name="Paul Ross R."/>
            <person name="Yang R."/>
            <person name="Briner A.E."/>
            <person name="Felis G.E."/>
            <person name="de Vos W.M."/>
            <person name="Barrangou R."/>
            <person name="Klaenhammer T.R."/>
            <person name="Caufield P.W."/>
            <person name="Cui Y."/>
            <person name="Zhang H."/>
            <person name="O'Toole P.W."/>
        </authorList>
    </citation>
    <scope>NUCLEOTIDE SEQUENCE [LARGE SCALE GENOMIC DNA]</scope>
    <source>
        <strain evidence="1 2">DSM 15945</strain>
    </source>
</reference>
<keyword evidence="2" id="KW-1185">Reference proteome</keyword>
<organism evidence="1 2">
    <name type="scientific">Lacticaseibacillus pantheris DSM 15945 = JCM 12539 = NBRC 106106</name>
    <dbReference type="NCBI Taxonomy" id="1423783"/>
    <lineage>
        <taxon>Bacteria</taxon>
        <taxon>Bacillati</taxon>
        <taxon>Bacillota</taxon>
        <taxon>Bacilli</taxon>
        <taxon>Lactobacillales</taxon>
        <taxon>Lactobacillaceae</taxon>
        <taxon>Lacticaseibacillus</taxon>
    </lineage>
</organism>
<sequence>MEVIAMNKDADTINQRVDQLFTRHSRTRYWITLVDDRYNHSFNFFFNILPQKQRHKSIPLHSLPSDDLERLELTVNAIHEHTKLTIEIRGFQGMRWPISGNVIQRKQRSDDA</sequence>
<evidence type="ECO:0000313" key="1">
    <source>
        <dbReference type="EMBL" id="KRL86020.1"/>
    </source>
</evidence>
<dbReference type="STRING" id="1423783.FC50_GL001427"/>
<protein>
    <recommendedName>
        <fullName evidence="3">Acetyl-CoA carboxylase</fullName>
    </recommendedName>
</protein>
<dbReference type="Proteomes" id="UP000051922">
    <property type="component" value="Unassembled WGS sequence"/>
</dbReference>
<evidence type="ECO:0000313" key="2">
    <source>
        <dbReference type="Proteomes" id="UP000051922"/>
    </source>
</evidence>
<evidence type="ECO:0008006" key="3">
    <source>
        <dbReference type="Google" id="ProtNLM"/>
    </source>
</evidence>
<accession>A0A0R1U0K5</accession>
<dbReference type="AlphaFoldDB" id="A0A0R1U0K5"/>